<evidence type="ECO:0000313" key="1">
    <source>
        <dbReference type="EMBL" id="KAF9583298.1"/>
    </source>
</evidence>
<sequence>MTKSATPDRPSGPVITSELLPKLDKDEVHIFENIEFFILQLPIPARHCCRIIEKIDVRKFCALDKTRDSTGDMISACVPKCPLTRVRVHPKDKDLAMQLKNFGDARLVSEPASAGPSMQEDSMEVSDSLYKWLNSDSAEYLMNVMNGSVVEAPIQFDDVNLNMDLEMRAAAAGSNPTTMARALQGGAPALLPTESIEFDFYPSDIRCINMVKDALKQPFFRPMREGGVIQFEIWIVAFPIPGLKIDVGRILALLDSEKVHEFVRSEVGEERISTDFKEIMFHDMLEKRKSEGRKK</sequence>
<protein>
    <submittedName>
        <fullName evidence="1">Uncharacterized protein</fullName>
    </submittedName>
</protein>
<organism evidence="1 2">
    <name type="scientific">Lunasporangiospora selenospora</name>
    <dbReference type="NCBI Taxonomy" id="979761"/>
    <lineage>
        <taxon>Eukaryota</taxon>
        <taxon>Fungi</taxon>
        <taxon>Fungi incertae sedis</taxon>
        <taxon>Mucoromycota</taxon>
        <taxon>Mortierellomycotina</taxon>
        <taxon>Mortierellomycetes</taxon>
        <taxon>Mortierellales</taxon>
        <taxon>Mortierellaceae</taxon>
        <taxon>Lunasporangiospora</taxon>
    </lineage>
</organism>
<dbReference type="EMBL" id="JAABOA010000745">
    <property type="protein sequence ID" value="KAF9583298.1"/>
    <property type="molecule type" value="Genomic_DNA"/>
</dbReference>
<reference evidence="1" key="1">
    <citation type="journal article" date="2020" name="Fungal Divers.">
        <title>Resolving the Mortierellaceae phylogeny through synthesis of multi-gene phylogenetics and phylogenomics.</title>
        <authorList>
            <person name="Vandepol N."/>
            <person name="Liber J."/>
            <person name="Desiro A."/>
            <person name="Na H."/>
            <person name="Kennedy M."/>
            <person name="Barry K."/>
            <person name="Grigoriev I.V."/>
            <person name="Miller A.N."/>
            <person name="O'Donnell K."/>
            <person name="Stajich J.E."/>
            <person name="Bonito G."/>
        </authorList>
    </citation>
    <scope>NUCLEOTIDE SEQUENCE</scope>
    <source>
        <strain evidence="1">KOD1015</strain>
    </source>
</reference>
<comment type="caution">
    <text evidence="1">The sequence shown here is derived from an EMBL/GenBank/DDBJ whole genome shotgun (WGS) entry which is preliminary data.</text>
</comment>
<accession>A0A9P6KFT3</accession>
<dbReference type="Proteomes" id="UP000780801">
    <property type="component" value="Unassembled WGS sequence"/>
</dbReference>
<dbReference type="OrthoDB" id="2415173at2759"/>
<dbReference type="AlphaFoldDB" id="A0A9P6KFT3"/>
<keyword evidence="2" id="KW-1185">Reference proteome</keyword>
<proteinExistence type="predicted"/>
<name>A0A9P6KFT3_9FUNG</name>
<gene>
    <name evidence="1" type="ORF">BGW38_009804</name>
</gene>
<evidence type="ECO:0000313" key="2">
    <source>
        <dbReference type="Proteomes" id="UP000780801"/>
    </source>
</evidence>